<protein>
    <submittedName>
        <fullName evidence="3">Uncharacterized protein</fullName>
    </submittedName>
</protein>
<evidence type="ECO:0000313" key="4">
    <source>
        <dbReference type="EMBL" id="TYK13280.1"/>
    </source>
</evidence>
<name>A0A5A7UFQ9_CUCMM</name>
<reference evidence="5 6" key="1">
    <citation type="submission" date="2019-08" db="EMBL/GenBank/DDBJ databases">
        <title>Draft genome sequences of two oriental melons (Cucumis melo L. var makuwa).</title>
        <authorList>
            <person name="Kwon S.-Y."/>
        </authorList>
    </citation>
    <scope>NUCLEOTIDE SEQUENCE [LARGE SCALE GENOMIC DNA]</scope>
    <source>
        <strain evidence="6">cv. Chang Bougi</strain>
        <strain evidence="5">cv. SW 3</strain>
        <tissue evidence="3">Leaf</tissue>
    </source>
</reference>
<dbReference type="OrthoDB" id="1914101at2759"/>
<keyword evidence="2" id="KW-0472">Membrane</keyword>
<sequence length="158" mass="17649">MGFKIPSSFSPYSSPNYLCFFQISLSLILFFLITSTTSSFKPLPHESNNVHHRATAVVHGSAMITTLGREVDHHHHREYRSKKLEMEIKINKISKKMKKKGVVPGGFKSSNNNKKNDKGSAFSVMLPKGFVPPSGSSPCHNENPQSSSLAFYCHLDRP</sequence>
<dbReference type="AlphaFoldDB" id="A0A5A7UFQ9"/>
<evidence type="ECO:0000256" key="1">
    <source>
        <dbReference type="SAM" id="MobiDB-lite"/>
    </source>
</evidence>
<dbReference type="STRING" id="1194695.A0A5A7UFQ9"/>
<proteinExistence type="predicted"/>
<evidence type="ECO:0000313" key="5">
    <source>
        <dbReference type="Proteomes" id="UP000321393"/>
    </source>
</evidence>
<organism evidence="3 5">
    <name type="scientific">Cucumis melo var. makuwa</name>
    <name type="common">Oriental melon</name>
    <dbReference type="NCBI Taxonomy" id="1194695"/>
    <lineage>
        <taxon>Eukaryota</taxon>
        <taxon>Viridiplantae</taxon>
        <taxon>Streptophyta</taxon>
        <taxon>Embryophyta</taxon>
        <taxon>Tracheophyta</taxon>
        <taxon>Spermatophyta</taxon>
        <taxon>Magnoliopsida</taxon>
        <taxon>eudicotyledons</taxon>
        <taxon>Gunneridae</taxon>
        <taxon>Pentapetalae</taxon>
        <taxon>rosids</taxon>
        <taxon>fabids</taxon>
        <taxon>Cucurbitales</taxon>
        <taxon>Cucurbitaceae</taxon>
        <taxon>Benincaseae</taxon>
        <taxon>Cucumis</taxon>
    </lineage>
</organism>
<feature type="region of interest" description="Disordered" evidence="1">
    <location>
        <begin position="99"/>
        <end position="123"/>
    </location>
</feature>
<dbReference type="Proteomes" id="UP000321947">
    <property type="component" value="Unassembled WGS sequence"/>
</dbReference>
<dbReference type="EMBL" id="SSTE01010327">
    <property type="protein sequence ID" value="KAA0052545.1"/>
    <property type="molecule type" value="Genomic_DNA"/>
</dbReference>
<comment type="caution">
    <text evidence="3">The sequence shown here is derived from an EMBL/GenBank/DDBJ whole genome shotgun (WGS) entry which is preliminary data.</text>
</comment>
<dbReference type="EMBL" id="SSTD01010113">
    <property type="protein sequence ID" value="TYK13280.1"/>
    <property type="molecule type" value="Genomic_DNA"/>
</dbReference>
<accession>A0A5A7UFQ9</accession>
<feature type="transmembrane region" description="Helical" evidence="2">
    <location>
        <begin position="15"/>
        <end position="33"/>
    </location>
</feature>
<dbReference type="Proteomes" id="UP000321393">
    <property type="component" value="Unassembled WGS sequence"/>
</dbReference>
<evidence type="ECO:0000313" key="6">
    <source>
        <dbReference type="Proteomes" id="UP000321947"/>
    </source>
</evidence>
<evidence type="ECO:0000256" key="2">
    <source>
        <dbReference type="SAM" id="Phobius"/>
    </source>
</evidence>
<keyword evidence="2" id="KW-0812">Transmembrane</keyword>
<keyword evidence="2" id="KW-1133">Transmembrane helix</keyword>
<gene>
    <name evidence="4" type="ORF">E5676_scaffold255G008990</name>
    <name evidence="3" type="ORF">E6C27_scaffold120G001480</name>
</gene>
<evidence type="ECO:0000313" key="3">
    <source>
        <dbReference type="EMBL" id="KAA0052545.1"/>
    </source>
</evidence>